<dbReference type="AlphaFoldDB" id="A0A7X3MHS0"/>
<name>A0A7X3MHS0_9FIRM</name>
<evidence type="ECO:0000256" key="1">
    <source>
        <dbReference type="SAM" id="Phobius"/>
    </source>
</evidence>
<evidence type="ECO:0008006" key="5">
    <source>
        <dbReference type="Google" id="ProtNLM"/>
    </source>
</evidence>
<comment type="caution">
    <text evidence="3">The sequence shown here is derived from an EMBL/GenBank/DDBJ whole genome shotgun (WGS) entry which is preliminary data.</text>
</comment>
<evidence type="ECO:0000313" key="3">
    <source>
        <dbReference type="EMBL" id="MXP76505.1"/>
    </source>
</evidence>
<evidence type="ECO:0000313" key="4">
    <source>
        <dbReference type="Proteomes" id="UP000460412"/>
    </source>
</evidence>
<protein>
    <recommendedName>
        <fullName evidence="5">TPM domain-containing protein</fullName>
    </recommendedName>
</protein>
<feature type="transmembrane region" description="Helical" evidence="1">
    <location>
        <begin position="263"/>
        <end position="286"/>
    </location>
</feature>
<keyword evidence="4" id="KW-1185">Reference proteome</keyword>
<accession>A0A7X3MHS0</accession>
<dbReference type="EMBL" id="WUQX01000001">
    <property type="protein sequence ID" value="MXP76505.1"/>
    <property type="molecule type" value="Genomic_DNA"/>
</dbReference>
<keyword evidence="2" id="KW-0732">Signal</keyword>
<dbReference type="Proteomes" id="UP000460412">
    <property type="component" value="Unassembled WGS sequence"/>
</dbReference>
<keyword evidence="1" id="KW-1133">Transmembrane helix</keyword>
<keyword evidence="1" id="KW-0812">Transmembrane</keyword>
<proteinExistence type="predicted"/>
<feature type="transmembrane region" description="Helical" evidence="1">
    <location>
        <begin position="175"/>
        <end position="196"/>
    </location>
</feature>
<keyword evidence="1" id="KW-0472">Membrane</keyword>
<reference evidence="3 4" key="1">
    <citation type="submission" date="2019-12" db="EMBL/GenBank/DDBJ databases">
        <title>Sporaefaciens musculi gen. nov., sp. nov., a novel bacterium isolated from the caecum of an obese mouse.</title>
        <authorList>
            <person name="Rasmussen T.S."/>
            <person name="Streidl T."/>
            <person name="Hitch T.C.A."/>
            <person name="Wortmann E."/>
            <person name="Deptula P."/>
            <person name="Hansen M."/>
            <person name="Nielsen D.S."/>
            <person name="Clavel T."/>
            <person name="Vogensen F.K."/>
        </authorList>
    </citation>
    <scope>NUCLEOTIDE SEQUENCE [LARGE SCALE GENOMIC DNA]</scope>
    <source>
        <strain evidence="3 4">WCA-9-b2</strain>
    </source>
</reference>
<gene>
    <name evidence="3" type="ORF">GN277_14210</name>
</gene>
<sequence>MKKIRNYIIVTLMLLLLFSTNAYMQGDIAVSGPTVTLSSLNGKEASTIKTTCEDINKTVYEMSSKTGIEDSDVKILSYTKDNEFSDGESGIVMNVRFNAWLYNRLNGDQRMEVMDIVLSGIEQSDLSSISKSRLYNIISNSDEATANLTRQLSKDVKADFASVIGSSFVKDVFRWMRIILGIVAWLMFLFLGMAIVMDIAYITIPVWQCWVDARNDSPENTQDKPILVSIEARNAVMSAENSIGSSSFREPISIYAKLKSKQLMMCALCLLYLLSGEIYNLLGAIIDSFGEFVRYI</sequence>
<organism evidence="3 4">
    <name type="scientific">Sporofaciens musculi</name>
    <dbReference type="NCBI Taxonomy" id="2681861"/>
    <lineage>
        <taxon>Bacteria</taxon>
        <taxon>Bacillati</taxon>
        <taxon>Bacillota</taxon>
        <taxon>Clostridia</taxon>
        <taxon>Lachnospirales</taxon>
        <taxon>Lachnospiraceae</taxon>
        <taxon>Sporofaciens</taxon>
    </lineage>
</organism>
<feature type="signal peptide" evidence="2">
    <location>
        <begin position="1"/>
        <end position="24"/>
    </location>
</feature>
<feature type="chain" id="PRO_5030949485" description="TPM domain-containing protein" evidence="2">
    <location>
        <begin position="25"/>
        <end position="296"/>
    </location>
</feature>
<dbReference type="RefSeq" id="WP_159751635.1">
    <property type="nucleotide sequence ID" value="NZ_WUQX01000001.1"/>
</dbReference>
<evidence type="ECO:0000256" key="2">
    <source>
        <dbReference type="SAM" id="SignalP"/>
    </source>
</evidence>